<dbReference type="EMBL" id="JANEYF010001578">
    <property type="protein sequence ID" value="KAJ8962945.1"/>
    <property type="molecule type" value="Genomic_DNA"/>
</dbReference>
<dbReference type="InterPro" id="IPR008758">
    <property type="entry name" value="Peptidase_S28"/>
</dbReference>
<gene>
    <name evidence="1" type="ORF">NQ314_005662</name>
</gene>
<sequence>MDDFFTRLCRDTFGEKFNEAFISQQIGRTNMDYGALDINASNIVYVHGTYDPWHVIGLTETTNPESPVILING</sequence>
<reference evidence="1" key="1">
    <citation type="journal article" date="2023" name="Insect Mol. Biol.">
        <title>Genome sequencing provides insights into the evolution of gene families encoding plant cell wall-degrading enzymes in longhorned beetles.</title>
        <authorList>
            <person name="Shin N.R."/>
            <person name="Okamura Y."/>
            <person name="Kirsch R."/>
            <person name="Pauchet Y."/>
        </authorList>
    </citation>
    <scope>NUCLEOTIDE SEQUENCE</scope>
    <source>
        <strain evidence="1">RBIC_L_NR</strain>
    </source>
</reference>
<keyword evidence="2" id="KW-1185">Reference proteome</keyword>
<evidence type="ECO:0000313" key="1">
    <source>
        <dbReference type="EMBL" id="KAJ8962945.1"/>
    </source>
</evidence>
<dbReference type="GO" id="GO:0006508">
    <property type="term" value="P:proteolysis"/>
    <property type="evidence" value="ECO:0007669"/>
    <property type="project" value="InterPro"/>
</dbReference>
<proteinExistence type="predicted"/>
<name>A0AAV8ZGB6_9CUCU</name>
<protein>
    <submittedName>
        <fullName evidence="1">Uncharacterized protein</fullName>
    </submittedName>
</protein>
<dbReference type="GO" id="GO:0070008">
    <property type="term" value="F:serine-type exopeptidase activity"/>
    <property type="evidence" value="ECO:0007669"/>
    <property type="project" value="InterPro"/>
</dbReference>
<dbReference type="Gene3D" id="3.40.50.1820">
    <property type="entry name" value="alpha/beta hydrolase"/>
    <property type="match status" value="1"/>
</dbReference>
<dbReference type="InterPro" id="IPR029058">
    <property type="entry name" value="AB_hydrolase_fold"/>
</dbReference>
<evidence type="ECO:0000313" key="2">
    <source>
        <dbReference type="Proteomes" id="UP001162156"/>
    </source>
</evidence>
<dbReference type="AlphaFoldDB" id="A0AAV8ZGB6"/>
<comment type="caution">
    <text evidence="1">The sequence shown here is derived from an EMBL/GenBank/DDBJ whole genome shotgun (WGS) entry which is preliminary data.</text>
</comment>
<accession>A0AAV8ZGB6</accession>
<dbReference type="Pfam" id="PF05577">
    <property type="entry name" value="Peptidase_S28"/>
    <property type="match status" value="1"/>
</dbReference>
<dbReference type="Proteomes" id="UP001162156">
    <property type="component" value="Unassembled WGS sequence"/>
</dbReference>
<organism evidence="1 2">
    <name type="scientific">Rhamnusium bicolor</name>
    <dbReference type="NCBI Taxonomy" id="1586634"/>
    <lineage>
        <taxon>Eukaryota</taxon>
        <taxon>Metazoa</taxon>
        <taxon>Ecdysozoa</taxon>
        <taxon>Arthropoda</taxon>
        <taxon>Hexapoda</taxon>
        <taxon>Insecta</taxon>
        <taxon>Pterygota</taxon>
        <taxon>Neoptera</taxon>
        <taxon>Endopterygota</taxon>
        <taxon>Coleoptera</taxon>
        <taxon>Polyphaga</taxon>
        <taxon>Cucujiformia</taxon>
        <taxon>Chrysomeloidea</taxon>
        <taxon>Cerambycidae</taxon>
        <taxon>Lepturinae</taxon>
        <taxon>Rhagiini</taxon>
        <taxon>Rhamnusium</taxon>
    </lineage>
</organism>